<proteinExistence type="predicted"/>
<protein>
    <recommendedName>
        <fullName evidence="1">RAP domain-containing protein</fullName>
    </recommendedName>
</protein>
<accession>A0A0D3JSY2</accession>
<evidence type="ECO:0000313" key="2">
    <source>
        <dbReference type="EnsemblProtists" id="EOD26617"/>
    </source>
</evidence>
<dbReference type="GeneID" id="17272164"/>
<feature type="domain" description="RAP" evidence="1">
    <location>
        <begin position="128"/>
        <end position="184"/>
    </location>
</feature>
<dbReference type="PANTHER" id="PTHR21228:SF40">
    <property type="entry name" value="LD45607P"/>
    <property type="match status" value="1"/>
</dbReference>
<dbReference type="GO" id="GO:0044528">
    <property type="term" value="P:regulation of mitochondrial mRNA stability"/>
    <property type="evidence" value="ECO:0007669"/>
    <property type="project" value="TreeGrafter"/>
</dbReference>
<dbReference type="Proteomes" id="UP000013827">
    <property type="component" value="Unassembled WGS sequence"/>
</dbReference>
<dbReference type="InterPro" id="IPR050870">
    <property type="entry name" value="FAST_kinase"/>
</dbReference>
<reference evidence="3" key="1">
    <citation type="journal article" date="2013" name="Nature">
        <title>Pan genome of the phytoplankton Emiliania underpins its global distribution.</title>
        <authorList>
            <person name="Read B.A."/>
            <person name="Kegel J."/>
            <person name="Klute M.J."/>
            <person name="Kuo A."/>
            <person name="Lefebvre S.C."/>
            <person name="Maumus F."/>
            <person name="Mayer C."/>
            <person name="Miller J."/>
            <person name="Monier A."/>
            <person name="Salamov A."/>
            <person name="Young J."/>
            <person name="Aguilar M."/>
            <person name="Claverie J.M."/>
            <person name="Frickenhaus S."/>
            <person name="Gonzalez K."/>
            <person name="Herman E.K."/>
            <person name="Lin Y.C."/>
            <person name="Napier J."/>
            <person name="Ogata H."/>
            <person name="Sarno A.F."/>
            <person name="Shmutz J."/>
            <person name="Schroeder D."/>
            <person name="de Vargas C."/>
            <person name="Verret F."/>
            <person name="von Dassow P."/>
            <person name="Valentin K."/>
            <person name="Van de Peer Y."/>
            <person name="Wheeler G."/>
            <person name="Dacks J.B."/>
            <person name="Delwiche C.F."/>
            <person name="Dyhrman S.T."/>
            <person name="Glockner G."/>
            <person name="John U."/>
            <person name="Richards T."/>
            <person name="Worden A.Z."/>
            <person name="Zhang X."/>
            <person name="Grigoriev I.V."/>
            <person name="Allen A.E."/>
            <person name="Bidle K."/>
            <person name="Borodovsky M."/>
            <person name="Bowler C."/>
            <person name="Brownlee C."/>
            <person name="Cock J.M."/>
            <person name="Elias M."/>
            <person name="Gladyshev V.N."/>
            <person name="Groth M."/>
            <person name="Guda C."/>
            <person name="Hadaegh A."/>
            <person name="Iglesias-Rodriguez M.D."/>
            <person name="Jenkins J."/>
            <person name="Jones B.M."/>
            <person name="Lawson T."/>
            <person name="Leese F."/>
            <person name="Lindquist E."/>
            <person name="Lobanov A."/>
            <person name="Lomsadze A."/>
            <person name="Malik S.B."/>
            <person name="Marsh M.E."/>
            <person name="Mackinder L."/>
            <person name="Mock T."/>
            <person name="Mueller-Roeber B."/>
            <person name="Pagarete A."/>
            <person name="Parker M."/>
            <person name="Probert I."/>
            <person name="Quesneville H."/>
            <person name="Raines C."/>
            <person name="Rensing S.A."/>
            <person name="Riano-Pachon D.M."/>
            <person name="Richier S."/>
            <person name="Rokitta S."/>
            <person name="Shiraiwa Y."/>
            <person name="Soanes D.M."/>
            <person name="van der Giezen M."/>
            <person name="Wahlund T.M."/>
            <person name="Williams B."/>
            <person name="Wilson W."/>
            <person name="Wolfe G."/>
            <person name="Wurch L.L."/>
        </authorList>
    </citation>
    <scope>NUCLEOTIDE SEQUENCE</scope>
</reference>
<dbReference type="GO" id="GO:0035770">
    <property type="term" value="C:ribonucleoprotein granule"/>
    <property type="evidence" value="ECO:0007669"/>
    <property type="project" value="TreeGrafter"/>
</dbReference>
<dbReference type="AlphaFoldDB" id="A0A0D3JSY2"/>
<evidence type="ECO:0000259" key="1">
    <source>
        <dbReference type="PROSITE" id="PS51286"/>
    </source>
</evidence>
<dbReference type="InterPro" id="IPR013584">
    <property type="entry name" value="RAP"/>
</dbReference>
<organism evidence="2 3">
    <name type="scientific">Emiliania huxleyi (strain CCMP1516)</name>
    <dbReference type="NCBI Taxonomy" id="280463"/>
    <lineage>
        <taxon>Eukaryota</taxon>
        <taxon>Haptista</taxon>
        <taxon>Haptophyta</taxon>
        <taxon>Prymnesiophyceae</taxon>
        <taxon>Isochrysidales</taxon>
        <taxon>Noelaerhabdaceae</taxon>
        <taxon>Emiliania</taxon>
    </lineage>
</organism>
<dbReference type="PaxDb" id="2903-EOD26617"/>
<dbReference type="Pfam" id="PF08373">
    <property type="entry name" value="RAP"/>
    <property type="match status" value="1"/>
</dbReference>
<dbReference type="PANTHER" id="PTHR21228">
    <property type="entry name" value="FAST LEU-RICH DOMAIN-CONTAINING"/>
    <property type="match status" value="1"/>
</dbReference>
<dbReference type="PROSITE" id="PS51286">
    <property type="entry name" value="RAP"/>
    <property type="match status" value="1"/>
</dbReference>
<dbReference type="HOGENOM" id="CLU_1392474_0_0_1"/>
<dbReference type="EnsemblProtists" id="EOD26617">
    <property type="protein sequence ID" value="EOD26617"/>
    <property type="gene ID" value="EMIHUDRAFT_123484"/>
</dbReference>
<name>A0A0D3JSY2_EMIH1</name>
<dbReference type="RefSeq" id="XP_005779046.1">
    <property type="nucleotide sequence ID" value="XM_005778989.1"/>
</dbReference>
<dbReference type="GO" id="GO:0003723">
    <property type="term" value="F:RNA binding"/>
    <property type="evidence" value="ECO:0007669"/>
    <property type="project" value="TreeGrafter"/>
</dbReference>
<dbReference type="KEGG" id="ehx:EMIHUDRAFT_123484"/>
<reference evidence="2" key="2">
    <citation type="submission" date="2024-10" db="UniProtKB">
        <authorList>
            <consortium name="EnsemblProtists"/>
        </authorList>
    </citation>
    <scope>IDENTIFICATION</scope>
</reference>
<dbReference type="GO" id="GO:0000963">
    <property type="term" value="P:mitochondrial RNA processing"/>
    <property type="evidence" value="ECO:0007669"/>
    <property type="project" value="TreeGrafter"/>
</dbReference>
<dbReference type="GO" id="GO:0005759">
    <property type="term" value="C:mitochondrial matrix"/>
    <property type="evidence" value="ECO:0007669"/>
    <property type="project" value="TreeGrafter"/>
</dbReference>
<dbReference type="SMART" id="SM00952">
    <property type="entry name" value="RAP"/>
    <property type="match status" value="1"/>
</dbReference>
<evidence type="ECO:0000313" key="3">
    <source>
        <dbReference type="Proteomes" id="UP000013827"/>
    </source>
</evidence>
<dbReference type="eggNOG" id="ENOG502S18V">
    <property type="taxonomic scope" value="Eukaryota"/>
</dbReference>
<keyword evidence="3" id="KW-1185">Reference proteome</keyword>
<sequence length="196" mass="22038">MGGLISQDLANLAWAYAAADHLAPALFGGPAFVVSLCNCCSGLVVEELSQLHQWQVWLRERGVDWPQLPLPLSQRCCEAFHSVEVTPSRLQSDVASTLRSLNLSPMEEMRTMDQISLDAVVTYRGHNVAVEVDGPLHFFGQRPTGATALKRRQLRAAGWPLVSVPFWEWDRLDGIHAKCEYLHWKLEAALYDYEYS</sequence>